<dbReference type="AlphaFoldDB" id="A0A4S3KTM7"/>
<dbReference type="Proteomes" id="UP000294599">
    <property type="component" value="Unassembled WGS sequence"/>
</dbReference>
<dbReference type="EMBL" id="SMAF01000014">
    <property type="protein sequence ID" value="TCS97213.1"/>
    <property type="molecule type" value="Genomic_DNA"/>
</dbReference>
<feature type="region of interest" description="Disordered" evidence="1">
    <location>
        <begin position="1"/>
        <end position="29"/>
    </location>
</feature>
<keyword evidence="3" id="KW-1185">Reference proteome</keyword>
<sequence>MSAPCGRPEPHRIAQANRPDQARDGRKTAGIGTWHFNLEAINNEVIGGSRMQGRAAALQCRIGNGRNPTLREVTGGGACCRQ</sequence>
<reference evidence="2 3" key="1">
    <citation type="submission" date="2019-03" db="EMBL/GenBank/DDBJ databases">
        <title>Genomic Encyclopedia of Type Strains, Phase IV (KMG-IV): sequencing the most valuable type-strain genomes for metagenomic binning, comparative biology and taxonomic classification.</title>
        <authorList>
            <person name="Goeker M."/>
        </authorList>
    </citation>
    <scope>NUCLEOTIDE SEQUENCE [LARGE SCALE GENOMIC DNA]</scope>
    <source>
        <strain evidence="2 3">DSM 21944</strain>
    </source>
</reference>
<comment type="caution">
    <text evidence="2">The sequence shown here is derived from an EMBL/GenBank/DDBJ whole genome shotgun (WGS) entry which is preliminary data.</text>
</comment>
<name>A0A4S3KTM7_9GAMM</name>
<gene>
    <name evidence="2" type="ORF">EDC25_11465</name>
</gene>
<organism evidence="2 3">
    <name type="scientific">Pseudofulvimonas gallinarii</name>
    <dbReference type="NCBI Taxonomy" id="634155"/>
    <lineage>
        <taxon>Bacteria</taxon>
        <taxon>Pseudomonadati</taxon>
        <taxon>Pseudomonadota</taxon>
        <taxon>Gammaproteobacteria</taxon>
        <taxon>Lysobacterales</taxon>
        <taxon>Rhodanobacteraceae</taxon>
        <taxon>Pseudofulvimonas</taxon>
    </lineage>
</organism>
<dbReference type="OrthoDB" id="9802792at2"/>
<evidence type="ECO:0000313" key="3">
    <source>
        <dbReference type="Proteomes" id="UP000294599"/>
    </source>
</evidence>
<evidence type="ECO:0000256" key="1">
    <source>
        <dbReference type="SAM" id="MobiDB-lite"/>
    </source>
</evidence>
<accession>A0A4S3KTM7</accession>
<protein>
    <submittedName>
        <fullName evidence="2">Uncharacterized protein</fullName>
    </submittedName>
</protein>
<evidence type="ECO:0000313" key="2">
    <source>
        <dbReference type="EMBL" id="TCS97213.1"/>
    </source>
</evidence>
<proteinExistence type="predicted"/>
<dbReference type="RefSeq" id="WP_123521355.1">
    <property type="nucleotide sequence ID" value="NZ_JBHLWF010000084.1"/>
</dbReference>